<feature type="compositionally biased region" description="Polar residues" evidence="10">
    <location>
        <begin position="881"/>
        <end position="896"/>
    </location>
</feature>
<feature type="compositionally biased region" description="Polar residues" evidence="10">
    <location>
        <begin position="976"/>
        <end position="988"/>
    </location>
</feature>
<proteinExistence type="inferred from homology"/>
<protein>
    <recommendedName>
        <fullName evidence="2">mitogen-activated protein kinase</fullName>
        <ecNumber evidence="2">2.7.11.24</ecNumber>
    </recommendedName>
</protein>
<dbReference type="GO" id="GO:0004709">
    <property type="term" value="F:MAP kinase kinase kinase activity"/>
    <property type="evidence" value="ECO:0007669"/>
    <property type="project" value="UniProtKB-ARBA"/>
</dbReference>
<feature type="compositionally biased region" description="Low complexity" evidence="10">
    <location>
        <begin position="1097"/>
        <end position="1111"/>
    </location>
</feature>
<feature type="region of interest" description="Disordered" evidence="10">
    <location>
        <begin position="156"/>
        <end position="186"/>
    </location>
</feature>
<evidence type="ECO:0000256" key="9">
    <source>
        <dbReference type="PROSITE-ProRule" id="PRU10141"/>
    </source>
</evidence>
<dbReference type="SMART" id="SM00220">
    <property type="entry name" value="S_TKc"/>
    <property type="match status" value="1"/>
</dbReference>
<dbReference type="EMBL" id="CP023325">
    <property type="protein sequence ID" value="ATY64699.1"/>
    <property type="molecule type" value="Genomic_DNA"/>
</dbReference>
<feature type="compositionally biased region" description="Polar residues" evidence="10">
    <location>
        <begin position="325"/>
        <end position="348"/>
    </location>
</feature>
<dbReference type="PROSITE" id="PS00107">
    <property type="entry name" value="PROTEIN_KINASE_ATP"/>
    <property type="match status" value="1"/>
</dbReference>
<feature type="region of interest" description="Disordered" evidence="10">
    <location>
        <begin position="1"/>
        <end position="109"/>
    </location>
</feature>
<evidence type="ECO:0000256" key="6">
    <source>
        <dbReference type="ARBA" id="ARBA00022840"/>
    </source>
</evidence>
<evidence type="ECO:0000313" key="13">
    <source>
        <dbReference type="Proteomes" id="UP000323067"/>
    </source>
</evidence>
<evidence type="ECO:0000256" key="4">
    <source>
        <dbReference type="ARBA" id="ARBA00022741"/>
    </source>
</evidence>
<feature type="region of interest" description="Disordered" evidence="10">
    <location>
        <begin position="440"/>
        <end position="465"/>
    </location>
</feature>
<feature type="binding site" evidence="9">
    <location>
        <position position="1351"/>
    </location>
    <ligand>
        <name>ATP</name>
        <dbReference type="ChEBI" id="CHEBI:30616"/>
    </ligand>
</feature>
<keyword evidence="3" id="KW-0808">Transferase</keyword>
<feature type="domain" description="Protein kinase" evidence="11">
    <location>
        <begin position="1322"/>
        <end position="1591"/>
    </location>
</feature>
<dbReference type="PROSITE" id="PS50011">
    <property type="entry name" value="PROTEIN_KINASE_DOM"/>
    <property type="match status" value="1"/>
</dbReference>
<sequence length="1614" mass="174113">MYQGSQRHVPNNDPNRPFQVPPPPPISSPPMAGPQMGSIMNVPPPPPRYPPAPPGTAPSVMIPPPPGPPPGGSLAQQQQPAWHGNYGRMYDGRGGFNLPPPPPPTPGQHQPYNPKIHAQMAARQHVMAMPPPPPPSDAMSATYIPSANSYGEGVGIPGFGGEEHLPSDSSQGLTLSDTGTSTALDDPRGQQYLLSAAGQARGLASGSGMAGAGLISKEMAEQWPLETVLIWLAQNMFSREWQETFRTLHLCGQQFLELGNPHGLRGNHSMMHQQVYPQLARECTQNGVPWNQPGEREEGKRMRRLIRSIVTGKPVEPSKSHGRQDSTNSGQSATIPSAGTDPSDSPNTPLNPPGPGFAARRFSQTRATTMPTLNTGTMSSSESGHRLGLKMSETDTGRPGTSVMKTTISEGALYRGTAQRSDSPTASGSPVPQQKLFTSAVTASPNSAKFGHRSRHSTDSVSSNAAIYGSGIPADAANMFSRGMNIGDIVGGRTVEGRASHSPHESGDRSAGTEPGSAKDSKSFLSFMHRKKKQRDESANPSPDEGEYPHSPNGAAKATVLGIRDTHVSDMNLDHGSPTKSVRVFVLATFDSWNFRMCDITRAESASDIKRAICVSLGINDSGNARLFATDLGQFEHKDELGDEQIVTYKTQPKQPTTLKFFVDLNGSNTDRPETKTGLLTPNHLPPGMDEEAYAKLNGSRQRSISSPPTSRSNTMSENRMDDKTLAQEASEYRAEMERKQREYLEKRKQANKKGSTPNTPELGNGFGIIGRNVDFDQPRDSPFEDRKPSEHLFPQRKPPAPPSDPSATLLKANSLKKPGHGKRSSAAGSDGFPSPRRLVTSTSDGPDGFKSRQAIGQSVDGSEGIGIALAGIGRRMGAVGQSSANAPRSVSSMANLQSGSSGGGLQRSGKKGSPSGQIKEFGPEVAQVTGDSRKVTWSSGDMSFAVPDYSPGGFLVTIPKSIPADDKPHGVGMQPLSSSELSPSTQMPKRFDFDTTPDNFQRSNESRKSLEVSFATPAATKRPTPANNDSDDSDNGLFQIPLAGRSKGKGKGKAGTSSKRPSIIVNTQRPKSKVMSVSFQSPQASTVTEIVDDGRSSTTSRRTPSTPGSSNFDADDKVSRRKSFIEKDVWANRPPTDALLNNLDDFFPNLDLDEPVLEDSAGNILTASPTVNEAEAGGHQRNSSGTSAPEEAPSIPAAIPPSRQPSLYGEADTLGSDESTLKASDRPVSSHGGGSRSLKRSGGLGRMKSIREVARGAHEANKRFTSMSQSGEKNNSNLMRRKSTKMFNANIVQIRPDQRGSMAMPNQNQETGLKRQTTFRWFKGQLIGKGTYGRVYLGMNATTGEFLAVKEVEVNAKAAGGDKNKMREMVAALDQEIDTMQHLDHINIVQYLGCERKETSISIFLEYISGGSIGSCLRKHGRFEESVVSSLTRQTLSGLAYLHREGILHRDLKADNILLDLDGTCKISDFGISKKTDNIYGNDKTNNMQGSVFWMAPEVIRSQGEGYSAKVDIWSLGCVVLEMFTGRRPWSKEEAVGAIYKIANGETPPMPEDLDLMIPPLAVAFMADCFQVNPGERPTAEVLLSQHPFCEWDPNYNFYDTEVYFRIKDSYKS</sequence>
<dbReference type="PROSITE" id="PS00108">
    <property type="entry name" value="PROTEIN_KINASE_ST"/>
    <property type="match status" value="1"/>
</dbReference>
<keyword evidence="5 12" id="KW-0418">Kinase</keyword>
<dbReference type="Gene3D" id="1.10.510.10">
    <property type="entry name" value="Transferase(Phosphotransferase) domain 1"/>
    <property type="match status" value="1"/>
</dbReference>
<gene>
    <name evidence="12" type="ORF">A9K55_005049</name>
</gene>
<evidence type="ECO:0000259" key="11">
    <source>
        <dbReference type="PROSITE" id="PS50011"/>
    </source>
</evidence>
<feature type="compositionally biased region" description="Pro residues" evidence="10">
    <location>
        <begin position="19"/>
        <end position="32"/>
    </location>
</feature>
<dbReference type="OrthoDB" id="266718at2759"/>
<feature type="region of interest" description="Disordered" evidence="10">
    <location>
        <begin position="494"/>
        <end position="555"/>
    </location>
</feature>
<comment type="catalytic activity">
    <reaction evidence="8">
        <text>L-seryl-[protein] + ATP = O-phospho-L-seryl-[protein] + ADP + H(+)</text>
        <dbReference type="Rhea" id="RHEA:17989"/>
        <dbReference type="Rhea" id="RHEA-COMP:9863"/>
        <dbReference type="Rhea" id="RHEA-COMP:11604"/>
        <dbReference type="ChEBI" id="CHEBI:15378"/>
        <dbReference type="ChEBI" id="CHEBI:29999"/>
        <dbReference type="ChEBI" id="CHEBI:30616"/>
        <dbReference type="ChEBI" id="CHEBI:83421"/>
        <dbReference type="ChEBI" id="CHEBI:456216"/>
        <dbReference type="EC" id="2.7.11.24"/>
    </reaction>
    <physiologicalReaction direction="left-to-right" evidence="8">
        <dbReference type="Rhea" id="RHEA:17990"/>
    </physiologicalReaction>
</comment>
<feature type="region of interest" description="Disordered" evidence="10">
    <location>
        <begin position="878"/>
        <end position="941"/>
    </location>
</feature>
<keyword evidence="6 9" id="KW-0067">ATP-binding</keyword>
<feature type="compositionally biased region" description="Polar residues" evidence="10">
    <location>
        <begin position="1065"/>
        <end position="1089"/>
    </location>
</feature>
<evidence type="ECO:0000313" key="12">
    <source>
        <dbReference type="EMBL" id="ATY64699.1"/>
    </source>
</evidence>
<feature type="region of interest" description="Disordered" evidence="10">
    <location>
        <begin position="747"/>
        <end position="863"/>
    </location>
</feature>
<feature type="compositionally biased region" description="Polar residues" evidence="10">
    <location>
        <begin position="167"/>
        <end position="183"/>
    </location>
</feature>
<dbReference type="VEuPathDB" id="FungiDB:CCM_01278"/>
<name>A0A2H4SNK7_CORMI</name>
<dbReference type="GO" id="GO:0000196">
    <property type="term" value="P:cell integrity MAPK cascade"/>
    <property type="evidence" value="ECO:0007669"/>
    <property type="project" value="UniProtKB-ARBA"/>
</dbReference>
<evidence type="ECO:0000256" key="2">
    <source>
        <dbReference type="ARBA" id="ARBA00012411"/>
    </source>
</evidence>
<accession>A0A2H4SNK7</accession>
<feature type="compositionally biased region" description="Basic and acidic residues" evidence="10">
    <location>
        <begin position="774"/>
        <end position="791"/>
    </location>
</feature>
<feature type="compositionally biased region" description="Low complexity" evidence="10">
    <location>
        <begin position="1188"/>
        <end position="1198"/>
    </location>
</feature>
<feature type="region of interest" description="Disordered" evidence="10">
    <location>
        <begin position="960"/>
        <end position="1119"/>
    </location>
</feature>
<dbReference type="Pfam" id="PF00069">
    <property type="entry name" value="Pkinase"/>
    <property type="match status" value="1"/>
</dbReference>
<dbReference type="InterPro" id="IPR011009">
    <property type="entry name" value="Kinase-like_dom_sf"/>
</dbReference>
<feature type="compositionally biased region" description="Basic and acidic residues" evidence="10">
    <location>
        <begin position="495"/>
        <end position="508"/>
    </location>
</feature>
<evidence type="ECO:0000256" key="1">
    <source>
        <dbReference type="ARBA" id="ARBA00006529"/>
    </source>
</evidence>
<evidence type="ECO:0000256" key="10">
    <source>
        <dbReference type="SAM" id="MobiDB-lite"/>
    </source>
</evidence>
<evidence type="ECO:0000256" key="7">
    <source>
        <dbReference type="ARBA" id="ARBA00047919"/>
    </source>
</evidence>
<dbReference type="GO" id="GO:0004707">
    <property type="term" value="F:MAP kinase activity"/>
    <property type="evidence" value="ECO:0007669"/>
    <property type="project" value="UniProtKB-EC"/>
</dbReference>
<feature type="compositionally biased region" description="Polar residues" evidence="10">
    <location>
        <begin position="1264"/>
        <end position="1279"/>
    </location>
</feature>
<feature type="compositionally biased region" description="Low complexity" evidence="10">
    <location>
        <begin position="1016"/>
        <end position="1027"/>
    </location>
</feature>
<reference evidence="12 13" key="1">
    <citation type="journal article" date="2017" name="BMC Genomics">
        <title>Chromosome level assembly and secondary metabolite potential of the parasitic fungus Cordyceps militaris.</title>
        <authorList>
            <person name="Kramer G.J."/>
            <person name="Nodwell J.R."/>
        </authorList>
    </citation>
    <scope>NUCLEOTIDE SEQUENCE [LARGE SCALE GENOMIC DNA]</scope>
    <source>
        <strain evidence="12 13">ATCC 34164</strain>
    </source>
</reference>
<organism evidence="12 13">
    <name type="scientific">Cordyceps militaris</name>
    <name type="common">Caterpillar fungus</name>
    <name type="synonym">Clavaria militaris</name>
    <dbReference type="NCBI Taxonomy" id="73501"/>
    <lineage>
        <taxon>Eukaryota</taxon>
        <taxon>Fungi</taxon>
        <taxon>Dikarya</taxon>
        <taxon>Ascomycota</taxon>
        <taxon>Pezizomycotina</taxon>
        <taxon>Sordariomycetes</taxon>
        <taxon>Hypocreomycetidae</taxon>
        <taxon>Hypocreales</taxon>
        <taxon>Cordycipitaceae</taxon>
        <taxon>Cordyceps</taxon>
    </lineage>
</organism>
<dbReference type="PANTHER" id="PTHR48016">
    <property type="entry name" value="MAP KINASE KINASE KINASE SSK2-RELATED-RELATED"/>
    <property type="match status" value="1"/>
</dbReference>
<feature type="compositionally biased region" description="Polar residues" evidence="10">
    <location>
        <begin position="699"/>
        <end position="718"/>
    </location>
</feature>
<dbReference type="InterPro" id="IPR017441">
    <property type="entry name" value="Protein_kinase_ATP_BS"/>
</dbReference>
<dbReference type="GO" id="GO:0005524">
    <property type="term" value="F:ATP binding"/>
    <property type="evidence" value="ECO:0007669"/>
    <property type="project" value="UniProtKB-UniRule"/>
</dbReference>
<dbReference type="InterPro" id="IPR000719">
    <property type="entry name" value="Prot_kinase_dom"/>
</dbReference>
<dbReference type="Proteomes" id="UP000323067">
    <property type="component" value="Chromosome v"/>
</dbReference>
<feature type="compositionally biased region" description="Basic and acidic residues" evidence="10">
    <location>
        <begin position="1250"/>
        <end position="1263"/>
    </location>
</feature>
<comment type="similarity">
    <text evidence="1">Belongs to the protein kinase superfamily. STE Ser/Thr protein kinase family. MAP kinase kinase kinase subfamily.</text>
</comment>
<feature type="region of interest" description="Disordered" evidence="10">
    <location>
        <begin position="309"/>
        <end position="359"/>
    </location>
</feature>
<evidence type="ECO:0000256" key="3">
    <source>
        <dbReference type="ARBA" id="ARBA00022679"/>
    </source>
</evidence>
<comment type="catalytic activity">
    <reaction evidence="7">
        <text>L-threonyl-[protein] + ATP = O-phospho-L-threonyl-[protein] + ADP + H(+)</text>
        <dbReference type="Rhea" id="RHEA:46608"/>
        <dbReference type="Rhea" id="RHEA-COMP:11060"/>
        <dbReference type="Rhea" id="RHEA-COMP:11605"/>
        <dbReference type="ChEBI" id="CHEBI:15378"/>
        <dbReference type="ChEBI" id="CHEBI:30013"/>
        <dbReference type="ChEBI" id="CHEBI:30616"/>
        <dbReference type="ChEBI" id="CHEBI:61977"/>
        <dbReference type="ChEBI" id="CHEBI:456216"/>
        <dbReference type="EC" id="2.7.11.24"/>
    </reaction>
    <physiologicalReaction direction="left-to-right" evidence="7">
        <dbReference type="Rhea" id="RHEA:46609"/>
    </physiologicalReaction>
</comment>
<feature type="region of interest" description="Disordered" evidence="10">
    <location>
        <begin position="666"/>
        <end position="725"/>
    </location>
</feature>
<dbReference type="FunFam" id="3.30.200.20:FF:000387">
    <property type="entry name" value="Serine/threonine-protein kinase STE11"/>
    <property type="match status" value="1"/>
</dbReference>
<dbReference type="VEuPathDB" id="FungiDB:A9K55_005049"/>
<dbReference type="FunFam" id="1.10.510.10:FF:000182">
    <property type="entry name" value="MAP kinase kinase kinase mkh1"/>
    <property type="match status" value="1"/>
</dbReference>
<evidence type="ECO:0000256" key="8">
    <source>
        <dbReference type="ARBA" id="ARBA00048130"/>
    </source>
</evidence>
<feature type="compositionally biased region" description="Polar residues" evidence="10">
    <location>
        <begin position="753"/>
        <end position="762"/>
    </location>
</feature>
<dbReference type="SUPFAM" id="SSF56112">
    <property type="entry name" value="Protein kinase-like (PK-like)"/>
    <property type="match status" value="1"/>
</dbReference>
<dbReference type="EC" id="2.7.11.24" evidence="2"/>
<dbReference type="InterPro" id="IPR050538">
    <property type="entry name" value="MAP_kinase_kinase_kinase"/>
</dbReference>
<feature type="region of interest" description="Disordered" evidence="10">
    <location>
        <begin position="1171"/>
        <end position="1282"/>
    </location>
</feature>
<dbReference type="PANTHER" id="PTHR48016:SF48">
    <property type="entry name" value="SERINE_THREONINE-PROTEIN KINASE BCK1_SLK1_SSP31"/>
    <property type="match status" value="1"/>
</dbReference>
<dbReference type="InterPro" id="IPR008271">
    <property type="entry name" value="Ser/Thr_kinase_AS"/>
</dbReference>
<evidence type="ECO:0000256" key="5">
    <source>
        <dbReference type="ARBA" id="ARBA00022777"/>
    </source>
</evidence>
<keyword evidence="4 9" id="KW-0547">Nucleotide-binding</keyword>
<feature type="compositionally biased region" description="Pro residues" evidence="10">
    <location>
        <begin position="42"/>
        <end position="71"/>
    </location>
</feature>